<protein>
    <submittedName>
        <fullName evidence="6">VCBS repeat-containing protein</fullName>
    </submittedName>
</protein>
<dbReference type="Pfam" id="PF03160">
    <property type="entry name" value="Calx-beta"/>
    <property type="match status" value="2"/>
</dbReference>
<dbReference type="InterPro" id="IPR003644">
    <property type="entry name" value="Calx_beta"/>
</dbReference>
<evidence type="ECO:0000256" key="1">
    <source>
        <dbReference type="ARBA" id="ARBA00022729"/>
    </source>
</evidence>
<dbReference type="Pfam" id="PF00041">
    <property type="entry name" value="fn3"/>
    <property type="match status" value="2"/>
</dbReference>
<dbReference type="Gene3D" id="2.60.40.10">
    <property type="entry name" value="Immunoglobulins"/>
    <property type="match status" value="2"/>
</dbReference>
<dbReference type="InterPro" id="IPR036116">
    <property type="entry name" value="FN3_sf"/>
</dbReference>
<keyword evidence="2" id="KW-0677">Repeat</keyword>
<dbReference type="InterPro" id="IPR013517">
    <property type="entry name" value="FG-GAP"/>
</dbReference>
<dbReference type="SMART" id="SM00060">
    <property type="entry name" value="FN3"/>
    <property type="match status" value="2"/>
</dbReference>
<evidence type="ECO:0000259" key="5">
    <source>
        <dbReference type="PROSITE" id="PS50853"/>
    </source>
</evidence>
<gene>
    <name evidence="6" type="ORF">IFO66_11365</name>
</gene>
<evidence type="ECO:0000256" key="4">
    <source>
        <dbReference type="SAM" id="SignalP"/>
    </source>
</evidence>
<dbReference type="SMART" id="SM00237">
    <property type="entry name" value="Calx_beta"/>
    <property type="match status" value="2"/>
</dbReference>
<feature type="signal peptide" evidence="4">
    <location>
        <begin position="1"/>
        <end position="34"/>
    </location>
</feature>
<keyword evidence="3" id="KW-0106">Calcium</keyword>
<dbReference type="Proteomes" id="UP000634529">
    <property type="component" value="Unassembled WGS sequence"/>
</dbReference>
<keyword evidence="1 4" id="KW-0732">Signal</keyword>
<feature type="domain" description="Fibronectin type-III" evidence="5">
    <location>
        <begin position="1050"/>
        <end position="1141"/>
    </location>
</feature>
<accession>A0ABR9AXN4</accession>
<evidence type="ECO:0000256" key="3">
    <source>
        <dbReference type="ARBA" id="ARBA00022837"/>
    </source>
</evidence>
<dbReference type="InterPro" id="IPR003961">
    <property type="entry name" value="FN3_dom"/>
</dbReference>
<feature type="chain" id="PRO_5046187120" evidence="4">
    <location>
        <begin position="35"/>
        <end position="1194"/>
    </location>
</feature>
<feature type="domain" description="Fibronectin type-III" evidence="5">
    <location>
        <begin position="495"/>
        <end position="584"/>
    </location>
</feature>
<organism evidence="6 7">
    <name type="scientific">Paenibacillus arenosi</name>
    <dbReference type="NCBI Taxonomy" id="2774142"/>
    <lineage>
        <taxon>Bacteria</taxon>
        <taxon>Bacillati</taxon>
        <taxon>Bacillota</taxon>
        <taxon>Bacilli</taxon>
        <taxon>Bacillales</taxon>
        <taxon>Paenibacillaceae</taxon>
        <taxon>Paenibacillus</taxon>
    </lineage>
</organism>
<comment type="caution">
    <text evidence="6">The sequence shown here is derived from an EMBL/GenBank/DDBJ whole genome shotgun (WGS) entry which is preliminary data.</text>
</comment>
<dbReference type="InterPro" id="IPR028994">
    <property type="entry name" value="Integrin_alpha_N"/>
</dbReference>
<dbReference type="SUPFAM" id="SSF69318">
    <property type="entry name" value="Integrin alpha N-terminal domain"/>
    <property type="match status" value="3"/>
</dbReference>
<evidence type="ECO:0000313" key="7">
    <source>
        <dbReference type="Proteomes" id="UP000634529"/>
    </source>
</evidence>
<dbReference type="SUPFAM" id="SSF49265">
    <property type="entry name" value="Fibronectin type III"/>
    <property type="match status" value="2"/>
</dbReference>
<dbReference type="SUPFAM" id="SSF141072">
    <property type="entry name" value="CalX-like"/>
    <property type="match status" value="2"/>
</dbReference>
<proteinExistence type="predicted"/>
<dbReference type="Pfam" id="PF13517">
    <property type="entry name" value="FG-GAP_3"/>
    <property type="match status" value="3"/>
</dbReference>
<evidence type="ECO:0000313" key="6">
    <source>
        <dbReference type="EMBL" id="MBD8498901.1"/>
    </source>
</evidence>
<reference evidence="6 7" key="1">
    <citation type="submission" date="2020-09" db="EMBL/GenBank/DDBJ databases">
        <title>Paenibacillus sp. CAU 1523 isolated from sand of Haeundae Beach.</title>
        <authorList>
            <person name="Kim W."/>
        </authorList>
    </citation>
    <scope>NUCLEOTIDE SEQUENCE [LARGE SCALE GENOMIC DNA]</scope>
    <source>
        <strain evidence="6 7">CAU 1523</strain>
    </source>
</reference>
<dbReference type="InterPro" id="IPR013783">
    <property type="entry name" value="Ig-like_fold"/>
</dbReference>
<keyword evidence="7" id="KW-1185">Reference proteome</keyword>
<dbReference type="Gene3D" id="2.60.40.2030">
    <property type="match status" value="2"/>
</dbReference>
<dbReference type="PANTHER" id="PTHR46580">
    <property type="entry name" value="SENSOR KINASE-RELATED"/>
    <property type="match status" value="1"/>
</dbReference>
<dbReference type="RefSeq" id="WP_192025257.1">
    <property type="nucleotide sequence ID" value="NZ_JACYTN010000006.1"/>
</dbReference>
<dbReference type="Gene3D" id="2.130.10.130">
    <property type="entry name" value="Integrin alpha, N-terminal"/>
    <property type="match status" value="2"/>
</dbReference>
<dbReference type="EMBL" id="JACYTN010000006">
    <property type="protein sequence ID" value="MBD8498901.1"/>
    <property type="molecule type" value="Genomic_DNA"/>
</dbReference>
<sequence length="1194" mass="132118">MKIKWGISVKQSIARMLTVLLVVSMFPTSFVAQAAPPVDNKRNSNYRWNEFTLSDHTRHNYVGNLNNEGNADLAVITDKYLLVLYFIASDGTLTRQPIAAKQADSTLERVHIEDLDGDQFGEVLAFGSSQVEIFGRNTAGSYELKSTIPLAPYLEQAIADFDKDGVKDIILVTSTKVHFLRGSANLTYTEVGSYTHQSDALYRHANVRTGDWNKDGHLDFAYQLYQQPIILFNGNGQLGFTQAKTLALGSGFEVADVNQDGFTDIIGRGGKIEVHYGDEGTQFTRKSEIDFVTQGYKMLTTDVNADGFPELILYDDWDTYFRYVLWNRKGKFSMPEEMNDIVLPDQKVDFNGDGREDAVSYPSYHYNALRVAINVPVTGEVHFKQTEQEAASHADTVQVEVHRTGGSSGYTVVDYDTQDGTAKAGTDYKRTAGFLTFHDGETVKTITVPITTIGGFEGARTFSVRLKYPTSGVALGHNRKMDIHIRSNPSVPHWPTGAVVDIADATPYSMTVAWPKAQDHAGIESYEIKETNQAFTPVTVTKDVYSQTLTGLTPGKTYQVQVTAKNATGERSKALSGYVTLPKVGEAPVISSYQKNSVSFRDLPAGKHVLYKGDGNGDGFDEFIVRDGSGRANVVKLLSDNTWQLHGRLPIEGCGQVRYRVDLNQDGKEEWLGPGGGGICVTSENAHGGYEQVAQIHLGSHYDYQVGDFTKDGINDIAYESGNQLIILQGSGNYTFTEVMRQPLTHTAYRLLSGDWNGDGHLDIAAYEGTEQNMKLHVYKNNGNRTFEKLKVIEHAWHPQAADFNGDGYTDLVVFHGSNTQQEVVVYHGDAQGIFNGTHRIPTAEWIREIHLADLNGDNYKDFVFVYWLGVEAVVNDGSGGFQLQGSYDGDMFWFLSQYLIGDFNGDGKDDLANRYQDRGGITIYDNLLVSGSLQFNHASQQVWEHSGYAQVKVKRVGDRSGVTSVVYGTEDGTGLAGVDYVASTGTLTFVDGETEKTVLIPLLNNDKSDQERLFKVKLKSPTRGATLGTHRQLEITIRDDDKVAPTWPVGAQLSVSDVTYHSFTLSWPSAIDLDGIESYEIVERSGALASVTVAGNINSYTWSVGLTPGKSYRLQVRAKDKKGLVSWPLQTCVTVQTCVKLPQPFNADEPIETIIVIPMELLVKPPLKDLPVVRPQWIDDEKWSNTKRITITE</sequence>
<dbReference type="CDD" id="cd00063">
    <property type="entry name" value="FN3"/>
    <property type="match status" value="2"/>
</dbReference>
<dbReference type="PANTHER" id="PTHR46580:SF4">
    <property type="entry name" value="ATP_GTP-BINDING PROTEIN"/>
    <property type="match status" value="1"/>
</dbReference>
<dbReference type="InterPro" id="IPR038081">
    <property type="entry name" value="CalX-like_sf"/>
</dbReference>
<evidence type="ECO:0000256" key="2">
    <source>
        <dbReference type="ARBA" id="ARBA00022737"/>
    </source>
</evidence>
<name>A0ABR9AXN4_9BACL</name>
<dbReference type="PROSITE" id="PS50853">
    <property type="entry name" value="FN3"/>
    <property type="match status" value="2"/>
</dbReference>